<name>A0AAV5WGH6_9BILA</name>
<gene>
    <name evidence="1" type="ORF">PFISCL1PPCAC_21131</name>
</gene>
<organism evidence="1 2">
    <name type="scientific">Pristionchus fissidentatus</name>
    <dbReference type="NCBI Taxonomy" id="1538716"/>
    <lineage>
        <taxon>Eukaryota</taxon>
        <taxon>Metazoa</taxon>
        <taxon>Ecdysozoa</taxon>
        <taxon>Nematoda</taxon>
        <taxon>Chromadorea</taxon>
        <taxon>Rhabditida</taxon>
        <taxon>Rhabditina</taxon>
        <taxon>Diplogasteromorpha</taxon>
        <taxon>Diplogasteroidea</taxon>
        <taxon>Neodiplogasteridae</taxon>
        <taxon>Pristionchus</taxon>
    </lineage>
</organism>
<evidence type="ECO:0000313" key="2">
    <source>
        <dbReference type="Proteomes" id="UP001432322"/>
    </source>
</evidence>
<protein>
    <submittedName>
        <fullName evidence="1">Uncharacterized protein</fullName>
    </submittedName>
</protein>
<accession>A0AAV5WGH6</accession>
<feature type="non-terminal residue" evidence="1">
    <location>
        <position position="174"/>
    </location>
</feature>
<dbReference type="AlphaFoldDB" id="A0AAV5WGH6"/>
<feature type="non-terminal residue" evidence="1">
    <location>
        <position position="1"/>
    </location>
</feature>
<sequence length="174" mass="18755">VHDLHAVMMLSAGFGGAFRALAPSMLNKYYEELEATYAVQSRLQRRASILNDSRSCTYRAAPFYRRLALFDASVGGYGGGTDGASPAASGMQHSYCSIGSSNTLAAAAANALLGFAPHLPMECTMEYLADLVKEKKQLEILQRVVYADAIGKTCSATALVCCRWYRRARSAPPS</sequence>
<proteinExistence type="predicted"/>
<reference evidence="1" key="1">
    <citation type="submission" date="2023-10" db="EMBL/GenBank/DDBJ databases">
        <title>Genome assembly of Pristionchus species.</title>
        <authorList>
            <person name="Yoshida K."/>
            <person name="Sommer R.J."/>
        </authorList>
    </citation>
    <scope>NUCLEOTIDE SEQUENCE</scope>
    <source>
        <strain evidence="1">RS5133</strain>
    </source>
</reference>
<dbReference type="EMBL" id="BTSY01000005">
    <property type="protein sequence ID" value="GMT29834.1"/>
    <property type="molecule type" value="Genomic_DNA"/>
</dbReference>
<evidence type="ECO:0000313" key="1">
    <source>
        <dbReference type="EMBL" id="GMT29834.1"/>
    </source>
</evidence>
<comment type="caution">
    <text evidence="1">The sequence shown here is derived from an EMBL/GenBank/DDBJ whole genome shotgun (WGS) entry which is preliminary data.</text>
</comment>
<keyword evidence="2" id="KW-1185">Reference proteome</keyword>
<dbReference type="Proteomes" id="UP001432322">
    <property type="component" value="Unassembled WGS sequence"/>
</dbReference>